<reference evidence="2" key="1">
    <citation type="journal article" date="2013" name="Int. J. Syst. Evol. Microbiol.">
        <title>Polycladomyces abyssicola gen. nov., sp. nov., a thermophilic filamentous bacterium isolated from hemipelagic sediment.</title>
        <authorList>
            <person name="Tsubouchi T."/>
            <person name="Shimane Y."/>
            <person name="Mori K."/>
            <person name="Usui K."/>
            <person name="Hiraki T."/>
            <person name="Tame A."/>
            <person name="Uematsu K."/>
            <person name="Maruyama T."/>
            <person name="Hatada Y."/>
        </authorList>
    </citation>
    <scope>NUCLEOTIDE SEQUENCE</scope>
    <source>
        <strain evidence="2">JIR-001</strain>
    </source>
</reference>
<organism evidence="2 3">
    <name type="scientific">Polycladomyces abyssicola</name>
    <dbReference type="NCBI Taxonomy" id="1125966"/>
    <lineage>
        <taxon>Bacteria</taxon>
        <taxon>Bacillati</taxon>
        <taxon>Bacillota</taxon>
        <taxon>Bacilli</taxon>
        <taxon>Bacillales</taxon>
        <taxon>Thermoactinomycetaceae</taxon>
        <taxon>Polycladomyces</taxon>
    </lineage>
</organism>
<feature type="transmembrane region" description="Helical" evidence="1">
    <location>
        <begin position="140"/>
        <end position="162"/>
    </location>
</feature>
<reference evidence="2" key="2">
    <citation type="journal article" date="2021" name="Microbiol. Resour. Announc.">
        <title>Complete Genome Sequence of Polycladomyces abyssicola JIR-001T, Isolated from Hemipelagic Sediment in Deep Seawater.</title>
        <authorList>
            <person name="Tsubouchi T."/>
            <person name="Kaneko Y."/>
        </authorList>
    </citation>
    <scope>NUCLEOTIDE SEQUENCE</scope>
    <source>
        <strain evidence="2">JIR-001</strain>
    </source>
</reference>
<feature type="transmembrane region" description="Helical" evidence="1">
    <location>
        <begin position="182"/>
        <end position="206"/>
    </location>
</feature>
<feature type="transmembrane region" description="Helical" evidence="1">
    <location>
        <begin position="36"/>
        <end position="53"/>
    </location>
</feature>
<feature type="transmembrane region" description="Helical" evidence="1">
    <location>
        <begin position="218"/>
        <end position="237"/>
    </location>
</feature>
<evidence type="ECO:0000313" key="3">
    <source>
        <dbReference type="Proteomes" id="UP000677436"/>
    </source>
</evidence>
<accession>A0A8D5UIK5</accession>
<dbReference type="Pfam" id="PF14256">
    <property type="entry name" value="YwiC"/>
    <property type="match status" value="1"/>
</dbReference>
<feature type="transmembrane region" description="Helical" evidence="1">
    <location>
        <begin position="115"/>
        <end position="134"/>
    </location>
</feature>
<feature type="transmembrane region" description="Helical" evidence="1">
    <location>
        <begin position="60"/>
        <end position="79"/>
    </location>
</feature>
<keyword evidence="1" id="KW-1133">Transmembrane helix</keyword>
<dbReference type="RefSeq" id="WP_212773055.1">
    <property type="nucleotide sequence ID" value="NZ_AP024601.1"/>
</dbReference>
<evidence type="ECO:0000256" key="1">
    <source>
        <dbReference type="SAM" id="Phobius"/>
    </source>
</evidence>
<keyword evidence="3" id="KW-1185">Reference proteome</keyword>
<keyword evidence="1" id="KW-0812">Transmembrane</keyword>
<gene>
    <name evidence="2" type="ORF">JIR001_25310</name>
</gene>
<name>A0A8D5UIK5_9BACL</name>
<feature type="transmembrane region" description="Helical" evidence="1">
    <location>
        <begin position="85"/>
        <end position="103"/>
    </location>
</feature>
<protein>
    <submittedName>
        <fullName evidence="2">Membrane protein</fullName>
    </submittedName>
</protein>
<dbReference type="InterPro" id="IPR025576">
    <property type="entry name" value="YwiC"/>
</dbReference>
<sequence>MKWVIPHEHGGWVMLTAPFLLGTLLGQPRPEHLLLFSAWFFFYLASYAVTQWVKRKEKRYLVWGSAYWLIGFLSVLLPLWKEPVLWLFAPLFCTVYAINLYFVTRRRERAMLNDICAILGFAAGGVAAYVFGTGKWDATAFWLFFYTVLYFVGTVFFVKSVIRERKNPHWMKYAKLYSSLSVLMPLILGQAKLALVFIFPLIRLWIWGGKEITPKQAGIIEFANALQFVALTVVLMVM</sequence>
<dbReference type="EMBL" id="AP024601">
    <property type="protein sequence ID" value="BCU82748.1"/>
    <property type="molecule type" value="Genomic_DNA"/>
</dbReference>
<evidence type="ECO:0000313" key="2">
    <source>
        <dbReference type="EMBL" id="BCU82748.1"/>
    </source>
</evidence>
<proteinExistence type="predicted"/>
<dbReference type="KEGG" id="pabs:JIR001_25310"/>
<keyword evidence="1" id="KW-0472">Membrane</keyword>
<dbReference type="AlphaFoldDB" id="A0A8D5UIK5"/>
<dbReference type="Proteomes" id="UP000677436">
    <property type="component" value="Chromosome"/>
</dbReference>